<evidence type="ECO:0000256" key="1">
    <source>
        <dbReference type="SAM" id="MobiDB-lite"/>
    </source>
</evidence>
<gene>
    <name evidence="3" type="ORF">FDG2_3296</name>
</gene>
<dbReference type="Pfam" id="PF02371">
    <property type="entry name" value="Transposase_20"/>
    <property type="match status" value="1"/>
</dbReference>
<proteinExistence type="predicted"/>
<evidence type="ECO:0000259" key="2">
    <source>
        <dbReference type="Pfam" id="PF02371"/>
    </source>
</evidence>
<dbReference type="GO" id="GO:0004803">
    <property type="term" value="F:transposase activity"/>
    <property type="evidence" value="ECO:0007669"/>
    <property type="project" value="InterPro"/>
</dbReference>
<dbReference type="InterPro" id="IPR003346">
    <property type="entry name" value="Transposase_20"/>
</dbReference>
<dbReference type="GO" id="GO:0006313">
    <property type="term" value="P:DNA transposition"/>
    <property type="evidence" value="ECO:0007669"/>
    <property type="project" value="InterPro"/>
</dbReference>
<organism evidence="3 4">
    <name type="scientific">Candidatus Protofrankia californiensis</name>
    <dbReference type="NCBI Taxonomy" id="1839754"/>
    <lineage>
        <taxon>Bacteria</taxon>
        <taxon>Bacillati</taxon>
        <taxon>Actinomycetota</taxon>
        <taxon>Actinomycetes</taxon>
        <taxon>Frankiales</taxon>
        <taxon>Frankiaceae</taxon>
        <taxon>Protofrankia</taxon>
    </lineage>
</organism>
<keyword evidence="4" id="KW-1185">Reference proteome</keyword>
<feature type="region of interest" description="Disordered" evidence="1">
    <location>
        <begin position="212"/>
        <end position="237"/>
    </location>
</feature>
<dbReference type="Proteomes" id="UP000199013">
    <property type="component" value="Unassembled WGS sequence"/>
</dbReference>
<reference evidence="4" key="1">
    <citation type="submission" date="2016-02" db="EMBL/GenBank/DDBJ databases">
        <authorList>
            <person name="Wibberg D."/>
        </authorList>
    </citation>
    <scope>NUCLEOTIDE SEQUENCE [LARGE SCALE GENOMIC DNA]</scope>
</reference>
<dbReference type="AlphaFoldDB" id="A0A1C3NZI6"/>
<dbReference type="EMBL" id="FLUV01001386">
    <property type="protein sequence ID" value="SBW22908.1"/>
    <property type="molecule type" value="Genomic_DNA"/>
</dbReference>
<evidence type="ECO:0000313" key="4">
    <source>
        <dbReference type="Proteomes" id="UP000199013"/>
    </source>
</evidence>
<sequence>MAAALGEHPDAKIFTSLPRSGRINATRMLTEWGDVRQAYDGPESVAALTGVTPVTKESGKHRAAHFRWACNKRFCKTLTTFADNSHHESPWAAHVYAHDRAHDRPHAVRILARAWVRVIWRCRADQIPYDPGRESATAVEQPRSSSTITIHDRTSPAATMKHATPPATEEANEPIPGATGEPDREDNGEDDGHVVIDSFRVQMSQWAHRGLVHKRPAPQPTPLYADHAGARHRPQDS</sequence>
<accession>A0A1C3NZI6</accession>
<name>A0A1C3NZI6_9ACTN</name>
<evidence type="ECO:0000313" key="3">
    <source>
        <dbReference type="EMBL" id="SBW22908.1"/>
    </source>
</evidence>
<feature type="domain" description="Transposase IS116/IS110/IS902 C-terminal" evidence="2">
    <location>
        <begin position="12"/>
        <end position="96"/>
    </location>
</feature>
<protein>
    <submittedName>
        <fullName evidence="3">Transposase IS111A/IS1328/IS1533</fullName>
    </submittedName>
</protein>
<dbReference type="GO" id="GO:0003677">
    <property type="term" value="F:DNA binding"/>
    <property type="evidence" value="ECO:0007669"/>
    <property type="project" value="InterPro"/>
</dbReference>
<feature type="region of interest" description="Disordered" evidence="1">
    <location>
        <begin position="130"/>
        <end position="192"/>
    </location>
</feature>